<feature type="compositionally biased region" description="Pro residues" evidence="1">
    <location>
        <begin position="12"/>
        <end position="33"/>
    </location>
</feature>
<feature type="region of interest" description="Disordered" evidence="1">
    <location>
        <begin position="1"/>
        <end position="37"/>
    </location>
</feature>
<protein>
    <submittedName>
        <fullName evidence="2">Uncharacterized protein</fullName>
    </submittedName>
</protein>
<dbReference type="Proteomes" id="UP000324222">
    <property type="component" value="Unassembled WGS sequence"/>
</dbReference>
<evidence type="ECO:0000313" key="3">
    <source>
        <dbReference type="Proteomes" id="UP000324222"/>
    </source>
</evidence>
<accession>A0A5B7GKA4</accession>
<evidence type="ECO:0000256" key="1">
    <source>
        <dbReference type="SAM" id="MobiDB-lite"/>
    </source>
</evidence>
<gene>
    <name evidence="2" type="ORF">E2C01_051969</name>
</gene>
<sequence length="76" mass="8140">MRRAPTSAAPHRPAPPRPTSPRPAPPSPVPTRPDPQSLTLCCSSTLAIIIPITTLHSSPFISYVSEVKNTTRSCKP</sequence>
<name>A0A5B7GKA4_PORTR</name>
<feature type="compositionally biased region" description="Low complexity" evidence="1">
    <location>
        <begin position="1"/>
        <end position="11"/>
    </location>
</feature>
<comment type="caution">
    <text evidence="2">The sequence shown here is derived from an EMBL/GenBank/DDBJ whole genome shotgun (WGS) entry which is preliminary data.</text>
</comment>
<dbReference type="EMBL" id="VSRR010015244">
    <property type="protein sequence ID" value="MPC57976.1"/>
    <property type="molecule type" value="Genomic_DNA"/>
</dbReference>
<proteinExistence type="predicted"/>
<keyword evidence="3" id="KW-1185">Reference proteome</keyword>
<organism evidence="2 3">
    <name type="scientific">Portunus trituberculatus</name>
    <name type="common">Swimming crab</name>
    <name type="synonym">Neptunus trituberculatus</name>
    <dbReference type="NCBI Taxonomy" id="210409"/>
    <lineage>
        <taxon>Eukaryota</taxon>
        <taxon>Metazoa</taxon>
        <taxon>Ecdysozoa</taxon>
        <taxon>Arthropoda</taxon>
        <taxon>Crustacea</taxon>
        <taxon>Multicrustacea</taxon>
        <taxon>Malacostraca</taxon>
        <taxon>Eumalacostraca</taxon>
        <taxon>Eucarida</taxon>
        <taxon>Decapoda</taxon>
        <taxon>Pleocyemata</taxon>
        <taxon>Brachyura</taxon>
        <taxon>Eubrachyura</taxon>
        <taxon>Portunoidea</taxon>
        <taxon>Portunidae</taxon>
        <taxon>Portuninae</taxon>
        <taxon>Portunus</taxon>
    </lineage>
</organism>
<evidence type="ECO:0000313" key="2">
    <source>
        <dbReference type="EMBL" id="MPC57976.1"/>
    </source>
</evidence>
<reference evidence="2 3" key="1">
    <citation type="submission" date="2019-05" db="EMBL/GenBank/DDBJ databases">
        <title>Another draft genome of Portunus trituberculatus and its Hox gene families provides insights of decapod evolution.</title>
        <authorList>
            <person name="Jeong J.-H."/>
            <person name="Song I."/>
            <person name="Kim S."/>
            <person name="Choi T."/>
            <person name="Kim D."/>
            <person name="Ryu S."/>
            <person name="Kim W."/>
        </authorList>
    </citation>
    <scope>NUCLEOTIDE SEQUENCE [LARGE SCALE GENOMIC DNA]</scope>
    <source>
        <tissue evidence="2">Muscle</tissue>
    </source>
</reference>
<dbReference type="AlphaFoldDB" id="A0A5B7GKA4"/>